<evidence type="ECO:0000313" key="2">
    <source>
        <dbReference type="EMBL" id="MDV6229797.1"/>
    </source>
</evidence>
<dbReference type="Gene3D" id="3.40.50.1820">
    <property type="entry name" value="alpha/beta hydrolase"/>
    <property type="match status" value="1"/>
</dbReference>
<organism evidence="2 3">
    <name type="scientific">Rhodococcus cercidiphylli</name>
    <dbReference type="NCBI Taxonomy" id="489916"/>
    <lineage>
        <taxon>Bacteria</taxon>
        <taxon>Bacillati</taxon>
        <taxon>Actinomycetota</taxon>
        <taxon>Actinomycetes</taxon>
        <taxon>Mycobacteriales</taxon>
        <taxon>Nocardiaceae</taxon>
        <taxon>Rhodococcus</taxon>
    </lineage>
</organism>
<dbReference type="InterPro" id="IPR002918">
    <property type="entry name" value="Lipase_EstA/Esterase_EstB"/>
</dbReference>
<protein>
    <submittedName>
        <fullName evidence="2">Alpha/beta fold hydrolase</fullName>
    </submittedName>
</protein>
<comment type="caution">
    <text evidence="2">The sequence shown here is derived from an EMBL/GenBank/DDBJ whole genome shotgun (WGS) entry which is preliminary data.</text>
</comment>
<gene>
    <name evidence="2" type="ORF">R3P95_04495</name>
</gene>
<feature type="region of interest" description="Disordered" evidence="1">
    <location>
        <begin position="1"/>
        <end position="21"/>
    </location>
</feature>
<sequence length="337" mass="34506">MTDVTVDNTGLPKPAARPTPSHEIEAMSNTLSRVLPTAVAAAVAGALCLTGAGTATAAPSPTGTSVSATPVLEGANDFGCVPSAAHPRPVVLVHGTKMDASTWKTLAPQLKSEGYCVFAPNYGGVSLLLDPSTTIWGSGDIAESGRQIGRFVDEVLAATGAEQVDLVGHSQGGTSSRQYMKFDGGTDPQDPARNKVHTLVTLGATNHGTTFGGLQQLSELLTSLGLPGDALTPLTYNMAGAQQLVGSTTLTSLNDGGDVQPGVEYTVVATRNDTVSTPPGNTFLRSGDPSTVHNVWVQDVCPAATTSHIGLVTDPVPLYMVKSALDPDYAATTPAPC</sequence>
<dbReference type="SUPFAM" id="SSF53474">
    <property type="entry name" value="alpha/beta-Hydrolases"/>
    <property type="match status" value="1"/>
</dbReference>
<dbReference type="GO" id="GO:0016787">
    <property type="term" value="F:hydrolase activity"/>
    <property type="evidence" value="ECO:0007669"/>
    <property type="project" value="UniProtKB-KW"/>
</dbReference>
<dbReference type="InterPro" id="IPR029058">
    <property type="entry name" value="AB_hydrolase_fold"/>
</dbReference>
<dbReference type="EMBL" id="JAWLKE010000002">
    <property type="protein sequence ID" value="MDV6229797.1"/>
    <property type="molecule type" value="Genomic_DNA"/>
</dbReference>
<name>A0ABU4AU76_9NOCA</name>
<keyword evidence="2" id="KW-0378">Hydrolase</keyword>
<accession>A0ABU4AU76</accession>
<reference evidence="2 3" key="1">
    <citation type="submission" date="2023-10" db="EMBL/GenBank/DDBJ databases">
        <title>Development of a sustainable strategy for remediation of hydrocarbon-contaminated territories based on the waste exchange concept.</title>
        <authorList>
            <person name="Krivoruchko A."/>
        </authorList>
    </citation>
    <scope>NUCLEOTIDE SEQUENCE [LARGE SCALE GENOMIC DNA]</scope>
    <source>
        <strain evidence="2 3">IEGM 1322</strain>
    </source>
</reference>
<keyword evidence="3" id="KW-1185">Reference proteome</keyword>
<evidence type="ECO:0000256" key="1">
    <source>
        <dbReference type="SAM" id="MobiDB-lite"/>
    </source>
</evidence>
<dbReference type="Pfam" id="PF01674">
    <property type="entry name" value="Lipase_2"/>
    <property type="match status" value="1"/>
</dbReference>
<dbReference type="PANTHER" id="PTHR32015">
    <property type="entry name" value="FASTING INDUCED LIPASE"/>
    <property type="match status" value="1"/>
</dbReference>
<proteinExistence type="predicted"/>
<evidence type="ECO:0000313" key="3">
    <source>
        <dbReference type="Proteomes" id="UP001185899"/>
    </source>
</evidence>
<dbReference type="PANTHER" id="PTHR32015:SF1">
    <property type="entry name" value="LIPASE"/>
    <property type="match status" value="1"/>
</dbReference>
<dbReference type="Proteomes" id="UP001185899">
    <property type="component" value="Unassembled WGS sequence"/>
</dbReference>